<gene>
    <name evidence="2" type="ORF">SVIM_LOCUS121897</name>
</gene>
<evidence type="ECO:0000259" key="1">
    <source>
        <dbReference type="Pfam" id="PF14214"/>
    </source>
</evidence>
<evidence type="ECO:0000313" key="2">
    <source>
        <dbReference type="EMBL" id="VFU30637.1"/>
    </source>
</evidence>
<reference evidence="2" key="1">
    <citation type="submission" date="2019-03" db="EMBL/GenBank/DDBJ databases">
        <authorList>
            <person name="Mank J."/>
            <person name="Almeida P."/>
        </authorList>
    </citation>
    <scope>NUCLEOTIDE SEQUENCE</scope>
    <source>
        <strain evidence="2">78183</strain>
    </source>
</reference>
<dbReference type="InterPro" id="IPR025476">
    <property type="entry name" value="Helitron_helicase-like"/>
</dbReference>
<dbReference type="PANTHER" id="PTHR45786">
    <property type="entry name" value="DNA BINDING PROTEIN-LIKE"/>
    <property type="match status" value="1"/>
</dbReference>
<accession>A0A6N2KPV0</accession>
<dbReference type="Pfam" id="PF14214">
    <property type="entry name" value="Helitron_like_N"/>
    <property type="match status" value="1"/>
</dbReference>
<protein>
    <recommendedName>
        <fullName evidence="1">Helitron helicase-like domain-containing protein</fullName>
    </recommendedName>
</protein>
<organism evidence="2">
    <name type="scientific">Salix viminalis</name>
    <name type="common">Common osier</name>
    <name type="synonym">Basket willow</name>
    <dbReference type="NCBI Taxonomy" id="40686"/>
    <lineage>
        <taxon>Eukaryota</taxon>
        <taxon>Viridiplantae</taxon>
        <taxon>Streptophyta</taxon>
        <taxon>Embryophyta</taxon>
        <taxon>Tracheophyta</taxon>
        <taxon>Spermatophyta</taxon>
        <taxon>Magnoliopsida</taxon>
        <taxon>eudicotyledons</taxon>
        <taxon>Gunneridae</taxon>
        <taxon>Pentapetalae</taxon>
        <taxon>rosids</taxon>
        <taxon>fabids</taxon>
        <taxon>Malpighiales</taxon>
        <taxon>Salicaceae</taxon>
        <taxon>Saliceae</taxon>
        <taxon>Salix</taxon>
    </lineage>
</organism>
<dbReference type="EMBL" id="CAADRP010000657">
    <property type="protein sequence ID" value="VFU30637.1"/>
    <property type="molecule type" value="Genomic_DNA"/>
</dbReference>
<dbReference type="AlphaFoldDB" id="A0A6N2KPV0"/>
<name>A0A6N2KPV0_SALVM</name>
<sequence>MGAKLDHSVNEGHGPYVFKINGHCHHLMGSLLPAEADGGSSSLDATIVGDLMQMLDDINQLVKVLRYVKQRLSSDCQSNYTLRLIGKKDNDSRQYDDPLSNDVGGIIVGDIGNFQSERDIIIEHCCGSLQRISKLHPKFMALQYQLLFPYGNDGANFKNTIIKGGRLYQQFLVDAFVNVEEDRLDYIRATQSDLRLEIYKGIHEAILRGDVEGNVAGKIIVPSSLTGSPRYMINNYQDAMAIYRAYKNPDLFITFTCNTCWREIQRDIRKNRPYRQEDKPDIVIRIFRAKVVDMIAYIKSGKPFGRTIADAEFKCRSAEDVDSIVSAEIPNKNTDPICYDIVSKFMIHGPCGLPNQKSKCMNKGKCSKSFPKTFRTSTIFDDNGFVYYKRRQQLDNFMLKDGI</sequence>
<dbReference type="PANTHER" id="PTHR45786:SF74">
    <property type="entry name" value="ATP-DEPENDENT DNA HELICASE"/>
    <property type="match status" value="1"/>
</dbReference>
<feature type="domain" description="Helitron helicase-like" evidence="1">
    <location>
        <begin position="156"/>
        <end position="308"/>
    </location>
</feature>
<proteinExistence type="predicted"/>